<name>A0A177AQ85_9BILA</name>
<organism evidence="1 2">
    <name type="scientific">Intoshia linei</name>
    <dbReference type="NCBI Taxonomy" id="1819745"/>
    <lineage>
        <taxon>Eukaryota</taxon>
        <taxon>Metazoa</taxon>
        <taxon>Spiralia</taxon>
        <taxon>Lophotrochozoa</taxon>
        <taxon>Mesozoa</taxon>
        <taxon>Orthonectida</taxon>
        <taxon>Rhopaluridae</taxon>
        <taxon>Intoshia</taxon>
    </lineage>
</organism>
<proteinExistence type="predicted"/>
<sequence>ILLLQAKIKDEHCLNRKKSGRKRKSINPISRTAHLLNRRYQLCLQVVNDYTNIFQSQQQRVGIEIYCWIYDIFYMKGVLLELEPRPEMLCVFRDNDYLSFDENDEMELKRNLRKTQRFLKKNGYRRGKRKS</sequence>
<dbReference type="EMBL" id="LWCA01002293">
    <property type="protein sequence ID" value="OAF63960.1"/>
    <property type="molecule type" value="Genomic_DNA"/>
</dbReference>
<keyword evidence="2" id="KW-1185">Reference proteome</keyword>
<evidence type="ECO:0000313" key="2">
    <source>
        <dbReference type="Proteomes" id="UP000078046"/>
    </source>
</evidence>
<comment type="caution">
    <text evidence="1">The sequence shown here is derived from an EMBL/GenBank/DDBJ whole genome shotgun (WGS) entry which is preliminary data.</text>
</comment>
<dbReference type="Proteomes" id="UP000078046">
    <property type="component" value="Unassembled WGS sequence"/>
</dbReference>
<dbReference type="AlphaFoldDB" id="A0A177AQ85"/>
<accession>A0A177AQ85</accession>
<gene>
    <name evidence="1" type="ORF">A3Q56_08332</name>
</gene>
<evidence type="ECO:0000313" key="1">
    <source>
        <dbReference type="EMBL" id="OAF63960.1"/>
    </source>
</evidence>
<feature type="non-terminal residue" evidence="1">
    <location>
        <position position="1"/>
    </location>
</feature>
<protein>
    <submittedName>
        <fullName evidence="1">Uncharacterized protein</fullName>
    </submittedName>
</protein>
<reference evidence="1 2" key="1">
    <citation type="submission" date="2016-04" db="EMBL/GenBank/DDBJ databases">
        <title>The genome of Intoshia linei affirms orthonectids as highly simplified spiralians.</title>
        <authorList>
            <person name="Mikhailov K.V."/>
            <person name="Slusarev G.S."/>
            <person name="Nikitin M.A."/>
            <person name="Logacheva M.D."/>
            <person name="Penin A."/>
            <person name="Aleoshin V."/>
            <person name="Panchin Y.V."/>
        </authorList>
    </citation>
    <scope>NUCLEOTIDE SEQUENCE [LARGE SCALE GENOMIC DNA]</scope>
    <source>
        <strain evidence="1">Intl2013</strain>
        <tissue evidence="1">Whole animal</tissue>
    </source>
</reference>